<dbReference type="InterPro" id="IPR002401">
    <property type="entry name" value="Cyt_P450_E_grp-I"/>
</dbReference>
<keyword evidence="7" id="KW-0503">Monooxygenase</keyword>
<evidence type="ECO:0000256" key="6">
    <source>
        <dbReference type="ARBA" id="ARBA00023004"/>
    </source>
</evidence>
<evidence type="ECO:0000256" key="1">
    <source>
        <dbReference type="ARBA" id="ARBA00001971"/>
    </source>
</evidence>
<evidence type="ECO:0000313" key="9">
    <source>
        <dbReference type="EMBL" id="KAE8693799.1"/>
    </source>
</evidence>
<dbReference type="AlphaFoldDB" id="A0A6A2ZR17"/>
<evidence type="ECO:0000256" key="5">
    <source>
        <dbReference type="ARBA" id="ARBA00023002"/>
    </source>
</evidence>
<evidence type="ECO:0000256" key="7">
    <source>
        <dbReference type="ARBA" id="ARBA00023033"/>
    </source>
</evidence>
<dbReference type="GO" id="GO:0005506">
    <property type="term" value="F:iron ion binding"/>
    <property type="evidence" value="ECO:0007669"/>
    <property type="project" value="InterPro"/>
</dbReference>
<accession>A0A6A2ZR17</accession>
<comment type="caution">
    <text evidence="9">The sequence shown here is derived from an EMBL/GenBank/DDBJ whole genome shotgun (WGS) entry which is preliminary data.</text>
</comment>
<evidence type="ECO:0000256" key="8">
    <source>
        <dbReference type="PIRSR" id="PIRSR602401-1"/>
    </source>
</evidence>
<gene>
    <name evidence="9" type="ORF">F3Y22_tig00110793pilonHSYRG00034</name>
</gene>
<feature type="binding site" description="axial binding residue" evidence="8">
    <location>
        <position position="282"/>
    </location>
    <ligand>
        <name>heme</name>
        <dbReference type="ChEBI" id="CHEBI:30413"/>
    </ligand>
    <ligandPart>
        <name>Fe</name>
        <dbReference type="ChEBI" id="CHEBI:18248"/>
    </ligandPart>
</feature>
<dbReference type="GO" id="GO:0016705">
    <property type="term" value="F:oxidoreductase activity, acting on paired donors, with incorporation or reduction of molecular oxygen"/>
    <property type="evidence" value="ECO:0007669"/>
    <property type="project" value="InterPro"/>
</dbReference>
<dbReference type="InterPro" id="IPR001128">
    <property type="entry name" value="Cyt_P450"/>
</dbReference>
<evidence type="ECO:0000256" key="2">
    <source>
        <dbReference type="ARBA" id="ARBA00010617"/>
    </source>
</evidence>
<keyword evidence="5" id="KW-0560">Oxidoreductase</keyword>
<dbReference type="EMBL" id="VEPZ02001113">
    <property type="protein sequence ID" value="KAE8693799.1"/>
    <property type="molecule type" value="Genomic_DNA"/>
</dbReference>
<dbReference type="GO" id="GO:0004497">
    <property type="term" value="F:monooxygenase activity"/>
    <property type="evidence" value="ECO:0007669"/>
    <property type="project" value="UniProtKB-KW"/>
</dbReference>
<dbReference type="PRINTS" id="PR00385">
    <property type="entry name" value="P450"/>
</dbReference>
<keyword evidence="10" id="KW-1185">Reference proteome</keyword>
<dbReference type="PRINTS" id="PR00463">
    <property type="entry name" value="EP450I"/>
</dbReference>
<comment type="similarity">
    <text evidence="2">Belongs to the cytochrome P450 family.</text>
</comment>
<comment type="cofactor">
    <cofactor evidence="1 8">
        <name>heme</name>
        <dbReference type="ChEBI" id="CHEBI:30413"/>
    </cofactor>
</comment>
<dbReference type="SUPFAM" id="SSF48264">
    <property type="entry name" value="Cytochrome P450"/>
    <property type="match status" value="2"/>
</dbReference>
<organism evidence="9 10">
    <name type="scientific">Hibiscus syriacus</name>
    <name type="common">Rose of Sharon</name>
    <dbReference type="NCBI Taxonomy" id="106335"/>
    <lineage>
        <taxon>Eukaryota</taxon>
        <taxon>Viridiplantae</taxon>
        <taxon>Streptophyta</taxon>
        <taxon>Embryophyta</taxon>
        <taxon>Tracheophyta</taxon>
        <taxon>Spermatophyta</taxon>
        <taxon>Magnoliopsida</taxon>
        <taxon>eudicotyledons</taxon>
        <taxon>Gunneridae</taxon>
        <taxon>Pentapetalae</taxon>
        <taxon>rosids</taxon>
        <taxon>malvids</taxon>
        <taxon>Malvales</taxon>
        <taxon>Malvaceae</taxon>
        <taxon>Malvoideae</taxon>
        <taxon>Hibiscus</taxon>
    </lineage>
</organism>
<proteinExistence type="inferred from homology"/>
<dbReference type="PANTHER" id="PTHR24296">
    <property type="entry name" value="CYTOCHROME P450"/>
    <property type="match status" value="1"/>
</dbReference>
<dbReference type="GO" id="GO:0020037">
    <property type="term" value="F:heme binding"/>
    <property type="evidence" value="ECO:0007669"/>
    <property type="project" value="InterPro"/>
</dbReference>
<evidence type="ECO:0000256" key="3">
    <source>
        <dbReference type="ARBA" id="ARBA00022617"/>
    </source>
</evidence>
<evidence type="ECO:0008006" key="11">
    <source>
        <dbReference type="Google" id="ProtNLM"/>
    </source>
</evidence>
<dbReference type="Gene3D" id="1.10.630.10">
    <property type="entry name" value="Cytochrome P450"/>
    <property type="match status" value="3"/>
</dbReference>
<protein>
    <recommendedName>
        <fullName evidence="11">Cytochrome P450</fullName>
    </recommendedName>
</protein>
<dbReference type="Proteomes" id="UP000436088">
    <property type="component" value="Unassembled WGS sequence"/>
</dbReference>
<dbReference type="Pfam" id="PF00067">
    <property type="entry name" value="p450"/>
    <property type="match status" value="3"/>
</dbReference>
<keyword evidence="4 8" id="KW-0479">Metal-binding</keyword>
<evidence type="ECO:0000313" key="10">
    <source>
        <dbReference type="Proteomes" id="UP000436088"/>
    </source>
</evidence>
<keyword evidence="6 8" id="KW-0408">Iron</keyword>
<keyword evidence="3 8" id="KW-0349">Heme</keyword>
<reference evidence="9" key="1">
    <citation type="submission" date="2019-09" db="EMBL/GenBank/DDBJ databases">
        <title>Draft genome information of white flower Hibiscus syriacus.</title>
        <authorList>
            <person name="Kim Y.-M."/>
        </authorList>
    </citation>
    <scope>NUCLEOTIDE SEQUENCE [LARGE SCALE GENOMIC DNA]</scope>
    <source>
        <strain evidence="9">YM2019G1</strain>
    </source>
</reference>
<sequence length="306" mass="35095">MFMLCVAKCSCLLVGGEFKNVKDDKLSRYHHQCFVLVLLHVRKNPSVQEKVAQEVMDVTCGGGDGETCVNDDDFLATITDETLQKMQYLHAALTENIRLYPVTPMAGPCICLGKEFAYRQMKIFSIAILRCFRFKLADDKKDAIYKGDYMPRDLLTEGIFTVDGNKMASIVEAIVSEAANSNETTYIPAKSLQLFLMIRVLKSFFDIFWKMKKFLNIGSEAALKRSVKEVDNFVYKLIHNKMEQLHDSKAILQLERWLDKNGMFRSKSPFKFIAFQAGPRICLGKEFAYRQMKIFSAVLLRCFVFK</sequence>
<dbReference type="InterPro" id="IPR036396">
    <property type="entry name" value="Cyt_P450_sf"/>
</dbReference>
<evidence type="ECO:0000256" key="4">
    <source>
        <dbReference type="ARBA" id="ARBA00022723"/>
    </source>
</evidence>
<name>A0A6A2ZR17_HIBSY</name>